<dbReference type="GO" id="GO:0016787">
    <property type="term" value="F:hydrolase activity"/>
    <property type="evidence" value="ECO:0007669"/>
    <property type="project" value="InterPro"/>
</dbReference>
<dbReference type="EMBL" id="AWSO01000121">
    <property type="protein sequence ID" value="ESK94807.1"/>
    <property type="molecule type" value="Genomic_DNA"/>
</dbReference>
<dbReference type="Gene3D" id="3.40.50.1110">
    <property type="entry name" value="SGNH hydrolase"/>
    <property type="match status" value="1"/>
</dbReference>
<dbReference type="AlphaFoldDB" id="V2XM40"/>
<feature type="domain" description="SGNH hydrolase-type esterase" evidence="2">
    <location>
        <begin position="19"/>
        <end position="139"/>
    </location>
</feature>
<gene>
    <name evidence="3" type="ORF">Moror_14200</name>
</gene>
<feature type="signal peptide" evidence="1">
    <location>
        <begin position="1"/>
        <end position="17"/>
    </location>
</feature>
<sequence>MSPLVVVVLFFTLEVLGFNTAKGGATTVSFLNGGWWDISVARIKEEVAKNRRTIVTVQLGHNDRHHSTKEVMAQDLAKMVEDIRGLGAEPVLVSSLVIRDFRANGKINDVLAPWVNVTTNMAKERKTHYIDLHGASLKHCEAIGANAAHRLNDGPSDTTPMVADLLNSNLGLIGINLPPIIPNRELSYNIFHGISSY</sequence>
<keyword evidence="4" id="KW-1185">Reference proteome</keyword>
<protein>
    <submittedName>
        <fullName evidence="3">Carbohydrate esterase family 12 protein</fullName>
    </submittedName>
</protein>
<dbReference type="Pfam" id="PF13472">
    <property type="entry name" value="Lipase_GDSL_2"/>
    <property type="match status" value="1"/>
</dbReference>
<organism evidence="3 4">
    <name type="scientific">Moniliophthora roreri (strain MCA 2997)</name>
    <name type="common">Cocoa frosty pod rot fungus</name>
    <name type="synonym">Crinipellis roreri</name>
    <dbReference type="NCBI Taxonomy" id="1381753"/>
    <lineage>
        <taxon>Eukaryota</taxon>
        <taxon>Fungi</taxon>
        <taxon>Dikarya</taxon>
        <taxon>Basidiomycota</taxon>
        <taxon>Agaricomycotina</taxon>
        <taxon>Agaricomycetes</taxon>
        <taxon>Agaricomycetidae</taxon>
        <taxon>Agaricales</taxon>
        <taxon>Marasmiineae</taxon>
        <taxon>Marasmiaceae</taxon>
        <taxon>Moniliophthora</taxon>
    </lineage>
</organism>
<name>V2XM40_MONRO</name>
<dbReference type="SUPFAM" id="SSF52266">
    <property type="entry name" value="SGNH hydrolase"/>
    <property type="match status" value="1"/>
</dbReference>
<reference evidence="3 4" key="1">
    <citation type="journal article" date="2014" name="BMC Genomics">
        <title>Genome and secretome analysis of the hemibiotrophic fungal pathogen, Moniliophthora roreri, which causes frosty pod rot disease of cacao: mechanisms of the biotrophic and necrotrophic phases.</title>
        <authorList>
            <person name="Meinhardt L.W."/>
            <person name="Costa G.G.L."/>
            <person name="Thomazella D.P.T."/>
            <person name="Teixeira P.J.P.L."/>
            <person name="Carazzolle M.F."/>
            <person name="Schuster S.C."/>
            <person name="Carlson J.E."/>
            <person name="Guiltinan M.J."/>
            <person name="Mieczkowski P."/>
            <person name="Farmer A."/>
            <person name="Ramaraj T."/>
            <person name="Crozier J."/>
            <person name="Davis R.E."/>
            <person name="Shao J."/>
            <person name="Melnick R.L."/>
            <person name="Pereira G.A.G."/>
            <person name="Bailey B.A."/>
        </authorList>
    </citation>
    <scope>NUCLEOTIDE SEQUENCE [LARGE SCALE GENOMIC DNA]</scope>
    <source>
        <strain evidence="3 4">MCA 2997</strain>
    </source>
</reference>
<dbReference type="InterPro" id="IPR013830">
    <property type="entry name" value="SGNH_hydro"/>
</dbReference>
<feature type="chain" id="PRO_5004712596" evidence="1">
    <location>
        <begin position="18"/>
        <end position="197"/>
    </location>
</feature>
<dbReference type="OrthoDB" id="5041285at2759"/>
<dbReference type="STRING" id="1381753.V2XM40"/>
<dbReference type="PANTHER" id="PTHR43695:SF2">
    <property type="entry name" value="PUTATIVE (AFU_ORTHOLOGUE AFUA_2G17250)-RELATED"/>
    <property type="match status" value="1"/>
</dbReference>
<evidence type="ECO:0000259" key="2">
    <source>
        <dbReference type="Pfam" id="PF13472"/>
    </source>
</evidence>
<comment type="caution">
    <text evidence="3">The sequence shown here is derived from an EMBL/GenBank/DDBJ whole genome shotgun (WGS) entry which is preliminary data.</text>
</comment>
<accession>V2XM40</accession>
<keyword evidence="1" id="KW-0732">Signal</keyword>
<evidence type="ECO:0000313" key="3">
    <source>
        <dbReference type="EMBL" id="ESK94807.1"/>
    </source>
</evidence>
<dbReference type="PANTHER" id="PTHR43695">
    <property type="entry name" value="PUTATIVE (AFU_ORTHOLOGUE AFUA_2G17250)-RELATED"/>
    <property type="match status" value="1"/>
</dbReference>
<dbReference type="KEGG" id="mrr:Moror_14200"/>
<dbReference type="HOGENOM" id="CLU_065859_1_1_1"/>
<dbReference type="InterPro" id="IPR036514">
    <property type="entry name" value="SGNH_hydro_sf"/>
</dbReference>
<evidence type="ECO:0000313" key="4">
    <source>
        <dbReference type="Proteomes" id="UP000017559"/>
    </source>
</evidence>
<evidence type="ECO:0000256" key="1">
    <source>
        <dbReference type="SAM" id="SignalP"/>
    </source>
</evidence>
<dbReference type="InterPro" id="IPR037459">
    <property type="entry name" value="RhgT-like"/>
</dbReference>
<proteinExistence type="predicted"/>
<dbReference type="Proteomes" id="UP000017559">
    <property type="component" value="Unassembled WGS sequence"/>
</dbReference>